<accession>A0A3N2B9V3</accession>
<feature type="region of interest" description="Disordered" evidence="1">
    <location>
        <begin position="1"/>
        <end position="28"/>
    </location>
</feature>
<evidence type="ECO:0000256" key="1">
    <source>
        <dbReference type="SAM" id="MobiDB-lite"/>
    </source>
</evidence>
<dbReference type="Proteomes" id="UP000280668">
    <property type="component" value="Unassembled WGS sequence"/>
</dbReference>
<evidence type="ECO:0000313" key="2">
    <source>
        <dbReference type="EMBL" id="ROR71874.1"/>
    </source>
</evidence>
<organism evidence="2 3">
    <name type="scientific">Bogoriella caseilytica</name>
    <dbReference type="NCBI Taxonomy" id="56055"/>
    <lineage>
        <taxon>Bacteria</taxon>
        <taxon>Bacillati</taxon>
        <taxon>Actinomycetota</taxon>
        <taxon>Actinomycetes</taxon>
        <taxon>Micrococcales</taxon>
        <taxon>Bogoriellaceae</taxon>
        <taxon>Bogoriella</taxon>
    </lineage>
</organism>
<feature type="compositionally biased region" description="Basic and acidic residues" evidence="1">
    <location>
        <begin position="1"/>
        <end position="27"/>
    </location>
</feature>
<proteinExistence type="predicted"/>
<name>A0A3N2B9V3_9MICO</name>
<reference evidence="2 3" key="1">
    <citation type="submission" date="2018-11" db="EMBL/GenBank/DDBJ databases">
        <title>Sequencing the genomes of 1000 actinobacteria strains.</title>
        <authorList>
            <person name="Klenk H.-P."/>
        </authorList>
    </citation>
    <scope>NUCLEOTIDE SEQUENCE [LARGE SCALE GENOMIC DNA]</scope>
    <source>
        <strain evidence="2 3">DSM 11294</strain>
    </source>
</reference>
<dbReference type="InterPro" id="IPR037205">
    <property type="entry name" value="ChaB_sf"/>
</dbReference>
<dbReference type="EMBL" id="RKHK01000001">
    <property type="protein sequence ID" value="ROR71874.1"/>
    <property type="molecule type" value="Genomic_DNA"/>
</dbReference>
<dbReference type="InterPro" id="IPR009317">
    <property type="entry name" value="ChaB"/>
</dbReference>
<protein>
    <submittedName>
        <fullName evidence="2">Cation transport regulator ChaB</fullName>
    </submittedName>
</protein>
<evidence type="ECO:0000313" key="3">
    <source>
        <dbReference type="Proteomes" id="UP000280668"/>
    </source>
</evidence>
<comment type="caution">
    <text evidence="2">The sequence shown here is derived from an EMBL/GenBank/DDBJ whole genome shotgun (WGS) entry which is preliminary data.</text>
</comment>
<dbReference type="Gene3D" id="1.10.1740.70">
    <property type="entry name" value="ChaB"/>
    <property type="match status" value="1"/>
</dbReference>
<dbReference type="RefSeq" id="WP_123304947.1">
    <property type="nucleotide sequence ID" value="NZ_RKHK01000001.1"/>
</dbReference>
<keyword evidence="3" id="KW-1185">Reference proteome</keyword>
<dbReference type="OrthoDB" id="3731224at2"/>
<dbReference type="SUPFAM" id="SSF140376">
    <property type="entry name" value="ChaB-like"/>
    <property type="match status" value="1"/>
</dbReference>
<dbReference type="AlphaFoldDB" id="A0A3N2B9V3"/>
<dbReference type="Pfam" id="PF06150">
    <property type="entry name" value="ChaB"/>
    <property type="match status" value="1"/>
</dbReference>
<sequence length="72" mass="8433">MPKTRKDGGAKKSEIPDTLRRSSEKAQRTFTKAYDSAIEEYDGDEERAHRVAWSAVKENYRKDDEQDRWVAK</sequence>
<gene>
    <name evidence="2" type="ORF">EDD31_0212</name>
</gene>